<dbReference type="Gene3D" id="2.40.30.40">
    <property type="entry name" value="Peptidase M42, domain 2"/>
    <property type="match status" value="1"/>
</dbReference>
<comment type="caution">
    <text evidence="7">The sequence shown here is derived from an EMBL/GenBank/DDBJ whole genome shotgun (WGS) entry which is preliminary data.</text>
</comment>
<evidence type="ECO:0000256" key="5">
    <source>
        <dbReference type="ARBA" id="ARBA00022801"/>
    </source>
</evidence>
<evidence type="ECO:0000256" key="1">
    <source>
        <dbReference type="ARBA" id="ARBA00006272"/>
    </source>
</evidence>
<evidence type="ECO:0000256" key="4">
    <source>
        <dbReference type="ARBA" id="ARBA00022723"/>
    </source>
</evidence>
<dbReference type="SUPFAM" id="SSF101821">
    <property type="entry name" value="Aminopeptidase/glucanase lid domain"/>
    <property type="match status" value="1"/>
</dbReference>
<dbReference type="InterPro" id="IPR008007">
    <property type="entry name" value="Peptidase_M42"/>
</dbReference>
<dbReference type="EMBL" id="JAHQCX010000005">
    <property type="protein sequence ID" value="MBU9726105.1"/>
    <property type="molecule type" value="Genomic_DNA"/>
</dbReference>
<dbReference type="Pfam" id="PF05343">
    <property type="entry name" value="Peptidase_M42"/>
    <property type="match status" value="1"/>
</dbReference>
<dbReference type="RefSeq" id="WP_238726641.1">
    <property type="nucleotide sequence ID" value="NZ_JAHQCX010000005.1"/>
</dbReference>
<proteinExistence type="inferred from homology"/>
<keyword evidence="3" id="KW-0645">Protease</keyword>
<comment type="similarity">
    <text evidence="1 6">Belongs to the peptidase M42 family.</text>
</comment>
<dbReference type="PANTHER" id="PTHR32481:SF7">
    <property type="entry name" value="AMINOPEPTIDASE YHFE-RELATED"/>
    <property type="match status" value="1"/>
</dbReference>
<gene>
    <name evidence="7" type="ORF">KTH90_08770</name>
</gene>
<protein>
    <submittedName>
        <fullName evidence="7">M42 family metallopeptidase</fullName>
    </submittedName>
</protein>
<keyword evidence="5" id="KW-0378">Hydrolase</keyword>
<evidence type="ECO:0000256" key="2">
    <source>
        <dbReference type="ARBA" id="ARBA00022438"/>
    </source>
</evidence>
<dbReference type="InterPro" id="IPR023367">
    <property type="entry name" value="Peptidase_M42_dom2"/>
</dbReference>
<dbReference type="PANTHER" id="PTHR32481">
    <property type="entry name" value="AMINOPEPTIDASE"/>
    <property type="match status" value="1"/>
</dbReference>
<keyword evidence="4" id="KW-0479">Metal-binding</keyword>
<dbReference type="InterPro" id="IPR051464">
    <property type="entry name" value="Peptidase_M42_aminopept"/>
</dbReference>
<reference evidence="7 8" key="1">
    <citation type="submission" date="2021-06" db="EMBL/GenBank/DDBJ databases">
        <title>Description of novel taxa of the family Lachnospiraceae.</title>
        <authorList>
            <person name="Chaplin A.V."/>
            <person name="Sokolova S.R."/>
            <person name="Pikina A.P."/>
            <person name="Korzhanova M."/>
            <person name="Belova V."/>
            <person name="Korostin D."/>
            <person name="Efimov B.A."/>
        </authorList>
    </citation>
    <scope>NUCLEOTIDE SEQUENCE [LARGE SCALE GENOMIC DNA]</scope>
    <source>
        <strain evidence="7 8">ASD4241</strain>
    </source>
</reference>
<evidence type="ECO:0000256" key="3">
    <source>
        <dbReference type="ARBA" id="ARBA00022670"/>
    </source>
</evidence>
<keyword evidence="2" id="KW-0031">Aminopeptidase</keyword>
<dbReference type="CDD" id="cd05657">
    <property type="entry name" value="M42_glucanase_like"/>
    <property type="match status" value="1"/>
</dbReference>
<dbReference type="SUPFAM" id="SSF53187">
    <property type="entry name" value="Zn-dependent exopeptidases"/>
    <property type="match status" value="1"/>
</dbReference>
<sequence>MMNLDMDYTLELMKELLAIPSVGGDCEAAMERIRREFASLHIPVKTTNKGAVYGTLIGEENEDQVLVNAHIDTLGAMVKEILPSGRLRAAQIGGYTWTTYEGENLVVRTMDGTEYTGTLLYEKPSVHNFPEEARNEVRTEDNMEIRLDEDFCSAQDAADAGISVGDYVFYDPRTVITPKGFIKSRYIDDKACVAVMFAVMKYLTENGIRPRHTTHFYVANYEEIGHGVSYIPQNTREMLSIDIGTAGIGHTSDEHCVTICAKDSRSPYDYGFRKRLTELARRAGIGYRVEVHNRYGSDASLCVVRGADVNFACIGPGTDASHHYERTHVDALRNTAELLKEYLTR</sequence>
<dbReference type="PIRSF" id="PIRSF001123">
    <property type="entry name" value="PepA_GA"/>
    <property type="match status" value="1"/>
</dbReference>
<accession>A0ABS6K6H1</accession>
<evidence type="ECO:0000313" key="7">
    <source>
        <dbReference type="EMBL" id="MBU9726105.1"/>
    </source>
</evidence>
<dbReference type="Gene3D" id="3.40.630.10">
    <property type="entry name" value="Zn peptidases"/>
    <property type="match status" value="1"/>
</dbReference>
<organism evidence="7 8">
    <name type="scientific">Diplocloster modestus</name>
    <dbReference type="NCBI Taxonomy" id="2850322"/>
    <lineage>
        <taxon>Bacteria</taxon>
        <taxon>Bacillati</taxon>
        <taxon>Bacillota</taxon>
        <taxon>Clostridia</taxon>
        <taxon>Lachnospirales</taxon>
        <taxon>Lachnospiraceae</taxon>
        <taxon>Diplocloster</taxon>
    </lineage>
</organism>
<name>A0ABS6K6H1_9FIRM</name>
<evidence type="ECO:0000256" key="6">
    <source>
        <dbReference type="PIRNR" id="PIRNR001123"/>
    </source>
</evidence>
<evidence type="ECO:0000313" key="8">
    <source>
        <dbReference type="Proteomes" id="UP001314681"/>
    </source>
</evidence>
<keyword evidence="8" id="KW-1185">Reference proteome</keyword>
<dbReference type="Proteomes" id="UP001314681">
    <property type="component" value="Unassembled WGS sequence"/>
</dbReference>